<dbReference type="InterPro" id="IPR051703">
    <property type="entry name" value="NF-kappa-B_Signaling_Reg"/>
</dbReference>
<dbReference type="InterPro" id="IPR011335">
    <property type="entry name" value="Restrct_endonuc-II-like"/>
</dbReference>
<evidence type="ECO:0000259" key="1">
    <source>
        <dbReference type="Pfam" id="PF09588"/>
    </source>
</evidence>
<dbReference type="InterPro" id="IPR019080">
    <property type="entry name" value="YqaJ_viral_recombinase"/>
</dbReference>
<sequence length="87" mass="9696">MRPDTSCASIVKQLLYKINIDAAPVQHGRDYEKIALDQLSIQDVEIRPYGLFIDPEIPYLGATPDGLIKEEAIVDVKCPISAHKIYA</sequence>
<dbReference type="EMBL" id="OV170229">
    <property type="protein sequence ID" value="CAH0731362.1"/>
    <property type="molecule type" value="Genomic_DNA"/>
</dbReference>
<evidence type="ECO:0000313" key="3">
    <source>
        <dbReference type="Proteomes" id="UP000838878"/>
    </source>
</evidence>
<dbReference type="PANTHER" id="PTHR46609:SF8">
    <property type="entry name" value="YQAJ VIRAL RECOMBINASE DOMAIN-CONTAINING PROTEIN"/>
    <property type="match status" value="1"/>
</dbReference>
<feature type="non-terminal residue" evidence="2">
    <location>
        <position position="87"/>
    </location>
</feature>
<organism evidence="2 3">
    <name type="scientific">Brenthis ino</name>
    <name type="common">lesser marbled fritillary</name>
    <dbReference type="NCBI Taxonomy" id="405034"/>
    <lineage>
        <taxon>Eukaryota</taxon>
        <taxon>Metazoa</taxon>
        <taxon>Ecdysozoa</taxon>
        <taxon>Arthropoda</taxon>
        <taxon>Hexapoda</taxon>
        <taxon>Insecta</taxon>
        <taxon>Pterygota</taxon>
        <taxon>Neoptera</taxon>
        <taxon>Endopterygota</taxon>
        <taxon>Lepidoptera</taxon>
        <taxon>Glossata</taxon>
        <taxon>Ditrysia</taxon>
        <taxon>Papilionoidea</taxon>
        <taxon>Nymphalidae</taxon>
        <taxon>Heliconiinae</taxon>
        <taxon>Argynnini</taxon>
        <taxon>Brenthis</taxon>
    </lineage>
</organism>
<proteinExistence type="predicted"/>
<evidence type="ECO:0000313" key="2">
    <source>
        <dbReference type="EMBL" id="CAH0731362.1"/>
    </source>
</evidence>
<dbReference type="InterPro" id="IPR011604">
    <property type="entry name" value="PDDEXK-like_dom_sf"/>
</dbReference>
<dbReference type="PANTHER" id="PTHR46609">
    <property type="entry name" value="EXONUCLEASE, PHAGE-TYPE/RECB, C-TERMINAL DOMAIN-CONTAINING PROTEIN"/>
    <property type="match status" value="1"/>
</dbReference>
<dbReference type="GO" id="GO:0006281">
    <property type="term" value="P:DNA repair"/>
    <property type="evidence" value="ECO:0007669"/>
    <property type="project" value="UniProtKB-ARBA"/>
</dbReference>
<gene>
    <name evidence="2" type="ORF">BINO364_LOCUS16241</name>
</gene>
<keyword evidence="3" id="KW-1185">Reference proteome</keyword>
<dbReference type="Pfam" id="PF09588">
    <property type="entry name" value="YqaJ"/>
    <property type="match status" value="1"/>
</dbReference>
<protein>
    <recommendedName>
        <fullName evidence="1">YqaJ viral recombinase domain-containing protein</fullName>
    </recommendedName>
</protein>
<dbReference type="AlphaFoldDB" id="A0A8J9V4X4"/>
<dbReference type="SUPFAM" id="SSF52980">
    <property type="entry name" value="Restriction endonuclease-like"/>
    <property type="match status" value="1"/>
</dbReference>
<reference evidence="2" key="1">
    <citation type="submission" date="2021-12" db="EMBL/GenBank/DDBJ databases">
        <authorList>
            <person name="Martin H S."/>
        </authorList>
    </citation>
    <scope>NUCLEOTIDE SEQUENCE</scope>
</reference>
<accession>A0A8J9V4X4</accession>
<feature type="domain" description="YqaJ viral recombinase" evidence="1">
    <location>
        <begin position="20"/>
        <end position="82"/>
    </location>
</feature>
<dbReference type="OrthoDB" id="421276at2759"/>
<dbReference type="Proteomes" id="UP000838878">
    <property type="component" value="Chromosome 9"/>
</dbReference>
<dbReference type="Gene3D" id="3.90.320.10">
    <property type="match status" value="1"/>
</dbReference>
<name>A0A8J9V4X4_9NEOP</name>